<protein>
    <recommendedName>
        <fullName evidence="12">ATP synthase complex subunit 8</fullName>
    </recommendedName>
</protein>
<comment type="similarity">
    <text evidence="2 12">Belongs to the ATPase protein 8 family.</text>
</comment>
<organism evidence="13">
    <name type="scientific">Varanus salvator</name>
    <name type="common">Asian water monitor lizard</name>
    <dbReference type="NCBI Taxonomy" id="62051"/>
    <lineage>
        <taxon>Eukaryota</taxon>
        <taxon>Metazoa</taxon>
        <taxon>Chordata</taxon>
        <taxon>Craniata</taxon>
        <taxon>Vertebrata</taxon>
        <taxon>Euteleostomi</taxon>
        <taxon>Lepidosauria</taxon>
        <taxon>Squamata</taxon>
        <taxon>Bifurcata</taxon>
        <taxon>Unidentata</taxon>
        <taxon>Episquamata</taxon>
        <taxon>Toxicofera</taxon>
        <taxon>Anguimorpha</taxon>
        <taxon>Paleoanguimorpha</taxon>
        <taxon>Varanoidea</taxon>
        <taxon>Varanidae</taxon>
        <taxon>Varanus</taxon>
    </lineage>
</organism>
<keyword evidence="6 12" id="KW-0375">Hydrogen ion transport</keyword>
<evidence type="ECO:0000256" key="10">
    <source>
        <dbReference type="ARBA" id="ARBA00023136"/>
    </source>
</evidence>
<evidence type="ECO:0000256" key="7">
    <source>
        <dbReference type="ARBA" id="ARBA00022989"/>
    </source>
</evidence>
<keyword evidence="8 12" id="KW-0406">Ion transport</keyword>
<keyword evidence="9 12" id="KW-0496">Mitochondrion</keyword>
<sequence length="54" mass="6261">MPQLNPNPWFLIMALTWLSLTLLFLTKLLLTTLTNPPSPHLNTPSTPNWTWSWT</sequence>
<evidence type="ECO:0000256" key="1">
    <source>
        <dbReference type="ARBA" id="ARBA00004304"/>
    </source>
</evidence>
<keyword evidence="11" id="KW-0066">ATP synthesis</keyword>
<dbReference type="EMBL" id="EU747731">
    <property type="protein sequence ID" value="ACD81913.1"/>
    <property type="molecule type" value="Genomic_DNA"/>
</dbReference>
<dbReference type="InterPro" id="IPR050635">
    <property type="entry name" value="ATPase_protein_8"/>
</dbReference>
<dbReference type="GO" id="GO:0045259">
    <property type="term" value="C:proton-transporting ATP synthase complex"/>
    <property type="evidence" value="ECO:0007669"/>
    <property type="project" value="UniProtKB-KW"/>
</dbReference>
<dbReference type="Pfam" id="PF00895">
    <property type="entry name" value="ATP-synt_8"/>
    <property type="match status" value="1"/>
</dbReference>
<dbReference type="RefSeq" id="YP_001974700.1">
    <property type="nucleotide sequence ID" value="NC_010974.1"/>
</dbReference>
<name>B3GT33_VARSL</name>
<dbReference type="GeneID" id="6386115"/>
<accession>B3GT33</accession>
<keyword evidence="5 12" id="KW-0812">Transmembrane</keyword>
<comment type="subcellular location">
    <subcellularLocation>
        <location evidence="1 12">Mitochondrion membrane</location>
        <topology evidence="1 12">Single-pass membrane protein</topology>
    </subcellularLocation>
</comment>
<evidence type="ECO:0000256" key="12">
    <source>
        <dbReference type="RuleBase" id="RU003661"/>
    </source>
</evidence>
<evidence type="ECO:0000256" key="6">
    <source>
        <dbReference type="ARBA" id="ARBA00022781"/>
    </source>
</evidence>
<evidence type="ECO:0000256" key="3">
    <source>
        <dbReference type="ARBA" id="ARBA00022448"/>
    </source>
</evidence>
<proteinExistence type="inferred from homology"/>
<evidence type="ECO:0000313" key="13">
    <source>
        <dbReference type="EMBL" id="ACD81913.1"/>
    </source>
</evidence>
<geneLocation type="mitochondrion" evidence="13"/>
<evidence type="ECO:0000256" key="2">
    <source>
        <dbReference type="ARBA" id="ARBA00008892"/>
    </source>
</evidence>
<keyword evidence="10" id="KW-0472">Membrane</keyword>
<evidence type="ECO:0000256" key="5">
    <source>
        <dbReference type="ARBA" id="ARBA00022692"/>
    </source>
</evidence>
<dbReference type="CTD" id="4509"/>
<reference evidence="13" key="1">
    <citation type="journal article" date="2008" name="PLoS ONE">
        <title>Adaptive evolution and functional redesign of core metabolic proteins in snakes.</title>
        <authorList>
            <person name="Castoe T.A."/>
            <person name="Jiang Z.J."/>
            <person name="Gu W."/>
            <person name="Wang Z.O."/>
            <person name="Pollock D.D."/>
        </authorList>
    </citation>
    <scope>NUCLEOTIDE SEQUENCE</scope>
</reference>
<evidence type="ECO:0000256" key="11">
    <source>
        <dbReference type="ARBA" id="ARBA00023310"/>
    </source>
</evidence>
<dbReference type="InterPro" id="IPR001421">
    <property type="entry name" value="ATP8_metazoa"/>
</dbReference>
<gene>
    <name evidence="13" type="primary">ATP8</name>
</gene>
<dbReference type="GO" id="GO:0015078">
    <property type="term" value="F:proton transmembrane transporter activity"/>
    <property type="evidence" value="ECO:0007669"/>
    <property type="project" value="InterPro"/>
</dbReference>
<dbReference type="GO" id="GO:0015986">
    <property type="term" value="P:proton motive force-driven ATP synthesis"/>
    <property type="evidence" value="ECO:0007669"/>
    <property type="project" value="InterPro"/>
</dbReference>
<dbReference type="PANTHER" id="PTHR39937">
    <property type="entry name" value="ATP SYNTHASE PROTEIN 8"/>
    <property type="match status" value="1"/>
</dbReference>
<dbReference type="PANTHER" id="PTHR39937:SF1">
    <property type="entry name" value="ATP SYNTHASE PROTEIN 8"/>
    <property type="match status" value="1"/>
</dbReference>
<evidence type="ECO:0000256" key="8">
    <source>
        <dbReference type="ARBA" id="ARBA00023065"/>
    </source>
</evidence>
<evidence type="ECO:0000256" key="9">
    <source>
        <dbReference type="ARBA" id="ARBA00023128"/>
    </source>
</evidence>
<dbReference type="AlphaFoldDB" id="B3GT33"/>
<keyword evidence="3 12" id="KW-0813">Transport</keyword>
<evidence type="ECO:0000256" key="4">
    <source>
        <dbReference type="ARBA" id="ARBA00022547"/>
    </source>
</evidence>
<keyword evidence="7" id="KW-1133">Transmembrane helix</keyword>
<dbReference type="GO" id="GO:0031966">
    <property type="term" value="C:mitochondrial membrane"/>
    <property type="evidence" value="ECO:0007669"/>
    <property type="project" value="UniProtKB-SubCell"/>
</dbReference>
<keyword evidence="4 12" id="KW-0138">CF(0)</keyword>